<evidence type="ECO:0000313" key="2">
    <source>
        <dbReference type="EMBL" id="MFC4068609.1"/>
    </source>
</evidence>
<accession>A0ABV8IWF5</accession>
<comment type="caution">
    <text evidence="2">The sequence shown here is derived from an EMBL/GenBank/DDBJ whole genome shotgun (WGS) entry which is preliminary data.</text>
</comment>
<feature type="compositionally biased region" description="Basic and acidic residues" evidence="1">
    <location>
        <begin position="42"/>
        <end position="59"/>
    </location>
</feature>
<dbReference type="RefSeq" id="WP_378069501.1">
    <property type="nucleotide sequence ID" value="NZ_JBHSBL010000019.1"/>
</dbReference>
<evidence type="ECO:0000256" key="1">
    <source>
        <dbReference type="SAM" id="MobiDB-lite"/>
    </source>
</evidence>
<organism evidence="2 3">
    <name type="scientific">Actinoplanes subglobosus</name>
    <dbReference type="NCBI Taxonomy" id="1547892"/>
    <lineage>
        <taxon>Bacteria</taxon>
        <taxon>Bacillati</taxon>
        <taxon>Actinomycetota</taxon>
        <taxon>Actinomycetes</taxon>
        <taxon>Micromonosporales</taxon>
        <taxon>Micromonosporaceae</taxon>
        <taxon>Actinoplanes</taxon>
    </lineage>
</organism>
<gene>
    <name evidence="2" type="ORF">ACFO0C_27080</name>
</gene>
<protein>
    <submittedName>
        <fullName evidence="2">Uncharacterized protein</fullName>
    </submittedName>
</protein>
<feature type="compositionally biased region" description="Acidic residues" evidence="1">
    <location>
        <begin position="70"/>
        <end position="92"/>
    </location>
</feature>
<proteinExistence type="predicted"/>
<sequence>MELTVGEIWLSDLARAWAAVGARTEEERHAVARLLGLGDSPLDRARRRTVDEPGREPTTRDLGLPSEAGEVAEDPADEDTGASGDTDEEAGDDGGQIRRIGVEPVTVAAATTTLPRPGGASPVRPHLPLIDPRLGRSVLQELLAQPSGEGPIDVEALVRRVASHRVTGMPRRPSRTLRFGVQVLSDEGDGMAPFVKDQEDLIQGVRDLVGDDITSVVSFADAPLRGAGDGPVWTWTTYRPPPPGSRILVLSHLGIGGPWPDPGRARRQEWTDFAELVRRAECRAIVLVPYPLARVPGWALPLFPVLSWDRTLTVWRAAQAGR</sequence>
<reference evidence="3" key="1">
    <citation type="journal article" date="2019" name="Int. J. Syst. Evol. Microbiol.">
        <title>The Global Catalogue of Microorganisms (GCM) 10K type strain sequencing project: providing services to taxonomists for standard genome sequencing and annotation.</title>
        <authorList>
            <consortium name="The Broad Institute Genomics Platform"/>
            <consortium name="The Broad Institute Genome Sequencing Center for Infectious Disease"/>
            <person name="Wu L."/>
            <person name="Ma J."/>
        </authorList>
    </citation>
    <scope>NUCLEOTIDE SEQUENCE [LARGE SCALE GENOMIC DNA]</scope>
    <source>
        <strain evidence="3">TBRC 5832</strain>
    </source>
</reference>
<feature type="region of interest" description="Disordered" evidence="1">
    <location>
        <begin position="42"/>
        <end position="101"/>
    </location>
</feature>
<keyword evidence="3" id="KW-1185">Reference proteome</keyword>
<dbReference type="EMBL" id="JBHSBL010000019">
    <property type="protein sequence ID" value="MFC4068609.1"/>
    <property type="molecule type" value="Genomic_DNA"/>
</dbReference>
<evidence type="ECO:0000313" key="3">
    <source>
        <dbReference type="Proteomes" id="UP001595867"/>
    </source>
</evidence>
<dbReference type="Proteomes" id="UP001595867">
    <property type="component" value="Unassembled WGS sequence"/>
</dbReference>
<name>A0ABV8IWF5_9ACTN</name>